<accession>A0A327PSK6</accession>
<evidence type="ECO:0000313" key="2">
    <source>
        <dbReference type="Proteomes" id="UP000249610"/>
    </source>
</evidence>
<organism evidence="1 2">
    <name type="scientific">Algoriphagus yeomjeoni</name>
    <dbReference type="NCBI Taxonomy" id="291403"/>
    <lineage>
        <taxon>Bacteria</taxon>
        <taxon>Pseudomonadati</taxon>
        <taxon>Bacteroidota</taxon>
        <taxon>Cytophagia</taxon>
        <taxon>Cytophagales</taxon>
        <taxon>Cyclobacteriaceae</taxon>
        <taxon>Algoriphagus</taxon>
    </lineage>
</organism>
<dbReference type="Gene3D" id="3.40.50.720">
    <property type="entry name" value="NAD(P)-binding Rossmann-like Domain"/>
    <property type="match status" value="1"/>
</dbReference>
<dbReference type="Proteomes" id="UP000249610">
    <property type="component" value="Unassembled WGS sequence"/>
</dbReference>
<evidence type="ECO:0000313" key="1">
    <source>
        <dbReference type="EMBL" id="RAI94102.1"/>
    </source>
</evidence>
<dbReference type="AlphaFoldDB" id="A0A327PSK6"/>
<gene>
    <name evidence="1" type="ORF">LV83_01009</name>
</gene>
<dbReference type="OrthoDB" id="9774199at2"/>
<dbReference type="EMBL" id="QLLK01000002">
    <property type="protein sequence ID" value="RAI94102.1"/>
    <property type="molecule type" value="Genomic_DNA"/>
</dbReference>
<reference evidence="1 2" key="1">
    <citation type="submission" date="2018-06" db="EMBL/GenBank/DDBJ databases">
        <title>Genomic Encyclopedia of Archaeal and Bacterial Type Strains, Phase II (KMG-II): from individual species to whole genera.</title>
        <authorList>
            <person name="Goeker M."/>
        </authorList>
    </citation>
    <scope>NUCLEOTIDE SEQUENCE [LARGE SCALE GENOMIC DNA]</scope>
    <source>
        <strain evidence="1 2">DSM 23446</strain>
    </source>
</reference>
<proteinExistence type="predicted"/>
<comment type="caution">
    <text evidence="1">The sequence shown here is derived from an EMBL/GenBank/DDBJ whole genome shotgun (WGS) entry which is preliminary data.</text>
</comment>
<name>A0A327PSK6_9BACT</name>
<protein>
    <submittedName>
        <fullName evidence="1">Uncharacterized protein YbjT (DUF2867 family)</fullName>
    </submittedName>
</protein>
<dbReference type="RefSeq" id="WP_111610428.1">
    <property type="nucleotide sequence ID" value="NZ_QLLK01000002.1"/>
</dbReference>
<dbReference type="InterPro" id="IPR036291">
    <property type="entry name" value="NAD(P)-bd_dom_sf"/>
</dbReference>
<sequence length="468" mass="53524">MELTNQPISVSKPTVAIAGAGGYVGRWFIYHFRHKYNIIALSRKEVKDNPYPEVTWKQVELYSISNTTQVLNGVDVAIYLVHSMNASTRLNQGSFEDTDLLLADNFSRAAHLNKVKQIIYLGGLLPKETGESLSRHLRSRLEVEQTLGSRSAKLTAIRASIIVGPGGSSFDMIKNLVTNLPVLMCPQWTESLTQPISLRDTLDIIDTCVGNENVFGEAIEIGNPEVISYRKMLELTAVQLGKKRLVFSVPVFSLGLSKLWVGFFGESPPQLVSPLVESLKHTLTVSEELKFQEKHIDYLTYTESVRAALDSDIELKSPSFYPLDKVKNTVRSIQRMANTHGDTATWVAQRYNIWLPSFFKFWINGEMLESGEIVFYLLWTKKPMLQLTMIPDRSEESRQLFYISGGWLVKRFDHGWLEFRGVLDNKYIISAIHEFVPRLPWLIYVNTQAKIHLWVMNRFRKYLKNRVN</sequence>
<keyword evidence="2" id="KW-1185">Reference proteome</keyword>
<dbReference type="SUPFAM" id="SSF51735">
    <property type="entry name" value="NAD(P)-binding Rossmann-fold domains"/>
    <property type="match status" value="1"/>
</dbReference>